<dbReference type="EMBL" id="JAACNO010001750">
    <property type="protein sequence ID" value="KAF4137744.1"/>
    <property type="molecule type" value="Genomic_DNA"/>
</dbReference>
<organism evidence="1 2">
    <name type="scientific">Phytophthora infestans</name>
    <name type="common">Potato late blight agent</name>
    <name type="synonym">Botrytis infestans</name>
    <dbReference type="NCBI Taxonomy" id="4787"/>
    <lineage>
        <taxon>Eukaryota</taxon>
        <taxon>Sar</taxon>
        <taxon>Stramenopiles</taxon>
        <taxon>Oomycota</taxon>
        <taxon>Peronosporomycetes</taxon>
        <taxon>Peronosporales</taxon>
        <taxon>Peronosporaceae</taxon>
        <taxon>Phytophthora</taxon>
    </lineage>
</organism>
<evidence type="ECO:0000313" key="1">
    <source>
        <dbReference type="EMBL" id="KAF4137744.1"/>
    </source>
</evidence>
<sequence>KMGPTFSLNNIKYFGENTERSMVERYHGDIGEHEGSKNVRCMLLDVAPPAKSLLFNPLAHVFAHPQISFTYDKDEDGFRLTVFDPSLRSQRLMEGINGSSLNALLRGQSH</sequence>
<protein>
    <submittedName>
        <fullName evidence="1">Uncharacterized protein</fullName>
    </submittedName>
</protein>
<proteinExistence type="predicted"/>
<dbReference type="AlphaFoldDB" id="A0A8S9UFJ3"/>
<accession>A0A8S9UFJ3</accession>
<feature type="non-terminal residue" evidence="1">
    <location>
        <position position="110"/>
    </location>
</feature>
<reference evidence="1" key="1">
    <citation type="submission" date="2020-03" db="EMBL/GenBank/DDBJ databases">
        <title>Hybrid Assembly of Korean Phytophthora infestans isolates.</title>
        <authorList>
            <person name="Prokchorchik M."/>
            <person name="Lee Y."/>
            <person name="Seo J."/>
            <person name="Cho J.-H."/>
            <person name="Park Y.-E."/>
            <person name="Jang D.-C."/>
            <person name="Im J.-S."/>
            <person name="Choi J.-G."/>
            <person name="Park H.-J."/>
            <person name="Lee G.-B."/>
            <person name="Lee Y.-G."/>
            <person name="Hong S.-Y."/>
            <person name="Cho K."/>
            <person name="Sohn K.H."/>
        </authorList>
    </citation>
    <scope>NUCLEOTIDE SEQUENCE</scope>
    <source>
        <strain evidence="1">KR_2_A2</strain>
    </source>
</reference>
<name>A0A8S9UFJ3_PHYIN</name>
<evidence type="ECO:0000313" key="2">
    <source>
        <dbReference type="Proteomes" id="UP000704712"/>
    </source>
</evidence>
<comment type="caution">
    <text evidence="1">The sequence shown here is derived from an EMBL/GenBank/DDBJ whole genome shotgun (WGS) entry which is preliminary data.</text>
</comment>
<dbReference type="Proteomes" id="UP000704712">
    <property type="component" value="Unassembled WGS sequence"/>
</dbReference>
<gene>
    <name evidence="1" type="ORF">GN958_ATG13027</name>
</gene>